<dbReference type="Proteomes" id="UP001292094">
    <property type="component" value="Unassembled WGS sequence"/>
</dbReference>
<proteinExistence type="predicted"/>
<protein>
    <submittedName>
        <fullName evidence="2">Uncharacterized protein</fullName>
    </submittedName>
</protein>
<feature type="compositionally biased region" description="Gly residues" evidence="1">
    <location>
        <begin position="78"/>
        <end position="91"/>
    </location>
</feature>
<dbReference type="AlphaFoldDB" id="A0AAE1NMA6"/>
<feature type="region of interest" description="Disordered" evidence="1">
    <location>
        <begin position="25"/>
        <end position="47"/>
    </location>
</feature>
<feature type="region of interest" description="Disordered" evidence="1">
    <location>
        <begin position="78"/>
        <end position="103"/>
    </location>
</feature>
<accession>A0AAE1NMA6</accession>
<sequence>MNGRIEKGEIIETREEEGERINITQLAQTSERREGGSGEKEGVEGARNGNGVALSRFVFPPQLQFTKFGIEVGVGVGGIGGDEGKSGGGERGGGEWREGEGGIRKNADYENGLKTRLCRTTTITTPKVRVPIEGETQFKQQQNWSERPVPISATESTPSLFIQIFPTMLRLDDIFHSLILLQGAAGLVWEKIYRL</sequence>
<name>A0AAE1NMA6_9EUCA</name>
<gene>
    <name evidence="2" type="ORF">Pmani_035467</name>
</gene>
<feature type="compositionally biased region" description="Basic and acidic residues" evidence="1">
    <location>
        <begin position="92"/>
        <end position="103"/>
    </location>
</feature>
<evidence type="ECO:0000256" key="1">
    <source>
        <dbReference type="SAM" id="MobiDB-lite"/>
    </source>
</evidence>
<dbReference type="EMBL" id="JAWZYT010005068">
    <property type="protein sequence ID" value="KAK4291730.1"/>
    <property type="molecule type" value="Genomic_DNA"/>
</dbReference>
<evidence type="ECO:0000313" key="3">
    <source>
        <dbReference type="Proteomes" id="UP001292094"/>
    </source>
</evidence>
<comment type="caution">
    <text evidence="2">The sequence shown here is derived from an EMBL/GenBank/DDBJ whole genome shotgun (WGS) entry which is preliminary data.</text>
</comment>
<feature type="compositionally biased region" description="Basic and acidic residues" evidence="1">
    <location>
        <begin position="30"/>
        <end position="44"/>
    </location>
</feature>
<organism evidence="2 3">
    <name type="scientific">Petrolisthes manimaculis</name>
    <dbReference type="NCBI Taxonomy" id="1843537"/>
    <lineage>
        <taxon>Eukaryota</taxon>
        <taxon>Metazoa</taxon>
        <taxon>Ecdysozoa</taxon>
        <taxon>Arthropoda</taxon>
        <taxon>Crustacea</taxon>
        <taxon>Multicrustacea</taxon>
        <taxon>Malacostraca</taxon>
        <taxon>Eumalacostraca</taxon>
        <taxon>Eucarida</taxon>
        <taxon>Decapoda</taxon>
        <taxon>Pleocyemata</taxon>
        <taxon>Anomura</taxon>
        <taxon>Galatheoidea</taxon>
        <taxon>Porcellanidae</taxon>
        <taxon>Petrolisthes</taxon>
    </lineage>
</organism>
<reference evidence="2" key="1">
    <citation type="submission" date="2023-11" db="EMBL/GenBank/DDBJ databases">
        <title>Genome assemblies of two species of porcelain crab, Petrolisthes cinctipes and Petrolisthes manimaculis (Anomura: Porcellanidae).</title>
        <authorList>
            <person name="Angst P."/>
        </authorList>
    </citation>
    <scope>NUCLEOTIDE SEQUENCE</scope>
    <source>
        <strain evidence="2">PB745_02</strain>
        <tissue evidence="2">Gill</tissue>
    </source>
</reference>
<evidence type="ECO:0000313" key="2">
    <source>
        <dbReference type="EMBL" id="KAK4291730.1"/>
    </source>
</evidence>
<keyword evidence="3" id="KW-1185">Reference proteome</keyword>